<dbReference type="EMBL" id="CP002105">
    <property type="protein sequence ID" value="ADL13649.1"/>
    <property type="molecule type" value="Genomic_DNA"/>
</dbReference>
<evidence type="ECO:0000313" key="1">
    <source>
        <dbReference type="EMBL" id="ADL13649.1"/>
    </source>
</evidence>
<dbReference type="STRING" id="574087.Acear_2163"/>
<reference evidence="1 2" key="1">
    <citation type="journal article" date="2010" name="Stand. Genomic Sci.">
        <title>Complete genome sequence of Acetohalobium arabaticum type strain (Z-7288).</title>
        <authorList>
            <person name="Sikorski J."/>
            <person name="Lapidus A."/>
            <person name="Chertkov O."/>
            <person name="Lucas S."/>
            <person name="Copeland A."/>
            <person name="Glavina Del Rio T."/>
            <person name="Nolan M."/>
            <person name="Tice H."/>
            <person name="Cheng J.F."/>
            <person name="Han C."/>
            <person name="Brambilla E."/>
            <person name="Pitluck S."/>
            <person name="Liolios K."/>
            <person name="Ivanova N."/>
            <person name="Mavromatis K."/>
            <person name="Mikhailova N."/>
            <person name="Pati A."/>
            <person name="Bruce D."/>
            <person name="Detter C."/>
            <person name="Tapia R."/>
            <person name="Goodwin L."/>
            <person name="Chen A."/>
            <person name="Palaniappan K."/>
            <person name="Land M."/>
            <person name="Hauser L."/>
            <person name="Chang Y.J."/>
            <person name="Jeffries C.D."/>
            <person name="Rohde M."/>
            <person name="Goker M."/>
            <person name="Spring S."/>
            <person name="Woyke T."/>
            <person name="Bristow J."/>
            <person name="Eisen J.A."/>
            <person name="Markowitz V."/>
            <person name="Hugenholtz P."/>
            <person name="Kyrpides N.C."/>
            <person name="Klenk H.P."/>
        </authorList>
    </citation>
    <scope>NUCLEOTIDE SEQUENCE [LARGE SCALE GENOMIC DNA]</scope>
    <source>
        <strain evidence="2">ATCC 49924 / DSM 5501 / Z-7288</strain>
    </source>
</reference>
<name>D9QTS8_ACEAZ</name>
<gene>
    <name evidence="1" type="ordered locus">Acear_2163</name>
</gene>
<dbReference type="Pfam" id="PF06293">
    <property type="entry name" value="Kdo"/>
    <property type="match status" value="1"/>
</dbReference>
<evidence type="ECO:0008006" key="3">
    <source>
        <dbReference type="Google" id="ProtNLM"/>
    </source>
</evidence>
<dbReference type="Proteomes" id="UP000001661">
    <property type="component" value="Chromosome"/>
</dbReference>
<proteinExistence type="predicted"/>
<dbReference type="RefSeq" id="WP_013279090.1">
    <property type="nucleotide sequence ID" value="NC_014378.1"/>
</dbReference>
<dbReference type="SUPFAM" id="SSF56112">
    <property type="entry name" value="Protein kinase-like (PK-like)"/>
    <property type="match status" value="1"/>
</dbReference>
<evidence type="ECO:0000313" key="2">
    <source>
        <dbReference type="Proteomes" id="UP000001661"/>
    </source>
</evidence>
<organism evidence="1 2">
    <name type="scientific">Acetohalobium arabaticum (strain ATCC 49924 / DSM 5501 / Z-7288)</name>
    <dbReference type="NCBI Taxonomy" id="574087"/>
    <lineage>
        <taxon>Bacteria</taxon>
        <taxon>Bacillati</taxon>
        <taxon>Bacillota</taxon>
        <taxon>Clostridia</taxon>
        <taxon>Halanaerobiales</taxon>
        <taxon>Halobacteroidaceae</taxon>
        <taxon>Acetohalobium</taxon>
    </lineage>
</organism>
<dbReference type="eggNOG" id="COG0515">
    <property type="taxonomic scope" value="Bacteria"/>
</dbReference>
<dbReference type="AlphaFoldDB" id="D9QTS8"/>
<dbReference type="InterPro" id="IPR011009">
    <property type="entry name" value="Kinase-like_dom_sf"/>
</dbReference>
<accession>D9QTS8</accession>
<protein>
    <recommendedName>
        <fullName evidence="3">Mn2+dependent serine/threonine protein kinase</fullName>
    </recommendedName>
</protein>
<keyword evidence="2" id="KW-1185">Reference proteome</keyword>
<dbReference type="KEGG" id="aar:Acear_2163"/>
<dbReference type="OrthoDB" id="2111376at2"/>
<dbReference type="HOGENOM" id="CLU_1022199_0_0_9"/>
<sequence length="285" mass="34290">MRLNKKIRDNKTKVYYDDELKNNLVEKVLSCVNGQCSDDNFSLIDKSTGRRVFKLEFGNKSYYIKKYSYRKVSKRIKNLFRPSEAFRAFKKCKQLLAAEVSVVKPVLAITYRHDIWTVDSLFITEDFQGMNLRDYLAYEDYSLELKREIIKRLAEFWFELYQLKFLNGDPNIVNILIRFNQEKFELGLVDVDNIKKLPFIPWKMVIKNLIKFTAHTYSNLDGFGRDKLDYEDRMLFFKEFFSYFNHQEDIDELIDYINQKTVEKLIDWDKKELIISDKKLSDFYI</sequence>